<dbReference type="EMBL" id="MDYP01000057">
    <property type="protein sequence ID" value="OQE00160.1"/>
    <property type="molecule type" value="Genomic_DNA"/>
</dbReference>
<protein>
    <submittedName>
        <fullName evidence="3">Uncharacterized protein</fullName>
    </submittedName>
</protein>
<dbReference type="Gene3D" id="1.20.58.340">
    <property type="entry name" value="Magnesium transport protein CorA, transmembrane region"/>
    <property type="match status" value="1"/>
</dbReference>
<keyword evidence="4" id="KW-1185">Reference proteome</keyword>
<evidence type="ECO:0000256" key="1">
    <source>
        <dbReference type="SAM" id="MobiDB-lite"/>
    </source>
</evidence>
<accession>A0A1V6RF21</accession>
<feature type="region of interest" description="Disordered" evidence="1">
    <location>
        <begin position="336"/>
        <end position="360"/>
    </location>
</feature>
<proteinExistence type="predicted"/>
<keyword evidence="2" id="KW-0812">Transmembrane</keyword>
<feature type="region of interest" description="Disordered" evidence="1">
    <location>
        <begin position="22"/>
        <end position="47"/>
    </location>
</feature>
<evidence type="ECO:0000313" key="4">
    <source>
        <dbReference type="Proteomes" id="UP000191518"/>
    </source>
</evidence>
<feature type="compositionally biased region" description="Polar residues" evidence="1">
    <location>
        <begin position="31"/>
        <end position="43"/>
    </location>
</feature>
<feature type="compositionally biased region" description="Low complexity" evidence="1">
    <location>
        <begin position="346"/>
        <end position="360"/>
    </location>
</feature>
<keyword evidence="2" id="KW-1133">Transmembrane helix</keyword>
<feature type="transmembrane region" description="Helical" evidence="2">
    <location>
        <begin position="473"/>
        <end position="493"/>
    </location>
</feature>
<feature type="region of interest" description="Disordered" evidence="1">
    <location>
        <begin position="267"/>
        <end position="293"/>
    </location>
</feature>
<gene>
    <name evidence="3" type="ORF">PENVUL_c057G07190</name>
</gene>
<organism evidence="3 4">
    <name type="scientific">Penicillium vulpinum</name>
    <dbReference type="NCBI Taxonomy" id="29845"/>
    <lineage>
        <taxon>Eukaryota</taxon>
        <taxon>Fungi</taxon>
        <taxon>Dikarya</taxon>
        <taxon>Ascomycota</taxon>
        <taxon>Pezizomycotina</taxon>
        <taxon>Eurotiomycetes</taxon>
        <taxon>Eurotiomycetidae</taxon>
        <taxon>Eurotiales</taxon>
        <taxon>Aspergillaceae</taxon>
        <taxon>Penicillium</taxon>
    </lineage>
</organism>
<dbReference type="Proteomes" id="UP000191518">
    <property type="component" value="Unassembled WGS sequence"/>
</dbReference>
<reference evidence="4" key="1">
    <citation type="journal article" date="2017" name="Nat. Microbiol.">
        <title>Global analysis of biosynthetic gene clusters reveals vast potential of secondary metabolite production in Penicillium species.</title>
        <authorList>
            <person name="Nielsen J.C."/>
            <person name="Grijseels S."/>
            <person name="Prigent S."/>
            <person name="Ji B."/>
            <person name="Dainat J."/>
            <person name="Nielsen K.F."/>
            <person name="Frisvad J.C."/>
            <person name="Workman M."/>
            <person name="Nielsen J."/>
        </authorList>
    </citation>
    <scope>NUCLEOTIDE SEQUENCE [LARGE SCALE GENOMIC DNA]</scope>
    <source>
        <strain evidence="4">IBT 29486</strain>
    </source>
</reference>
<name>A0A1V6RF21_9EURO</name>
<dbReference type="AlphaFoldDB" id="A0A1V6RF21"/>
<feature type="transmembrane region" description="Helical" evidence="2">
    <location>
        <begin position="431"/>
        <end position="453"/>
    </location>
</feature>
<evidence type="ECO:0000256" key="2">
    <source>
        <dbReference type="SAM" id="Phobius"/>
    </source>
</evidence>
<evidence type="ECO:0000313" key="3">
    <source>
        <dbReference type="EMBL" id="OQE00160.1"/>
    </source>
</evidence>
<keyword evidence="2" id="KW-0472">Membrane</keyword>
<dbReference type="STRING" id="29845.A0A1V6RF21"/>
<sequence length="524" mass="59198">MHIIDKYLNPTAGRTSYRLLPSSHHPDSSCLDPSSTNNCSSSPAKDLRSAMETREEKLASWAEPSITSYQGLRVLKGSLSLNLNELGNRMRILEDRIQFNQIEDCLLNTQDEGIVRDNVDNPSLWHFKAISFPRIRPGRLVLSVPKQAFQKIQDSWNLHPRTIEIFLSNNGVLTTLHSSGRTSLVMKVANSRTTGFDCVSVTCDPSHRTTYVLYHHLFDEDAVFNTLLSTPERCIDSHFFVAALYRSHHQRIELYRNTIDDTIQGIERQTGFGNPGRLDQGRRPSMDEYPALDDPKKTIQQLGYCQTDLAIIGHVGRCCLDCGEWLVQAIDGRLLDEQPSHDGGKQSSSSNPQQQSQQLSEHLKAIQRMVRQEVEYMRRRTVMLLSQVQQMSDRTQSQTSYMLGVITQSDAEYTAAIAIDAKRDSIAMRTISILGIVYLPATFVATLFSMDMFTWGGTSSEEPSSLTASPSIWIYWAVAVPLTVITILVWILWSKRENQKSNKRLMVSRIKASEAESMSSDKMV</sequence>
<comment type="caution">
    <text evidence="3">The sequence shown here is derived from an EMBL/GenBank/DDBJ whole genome shotgun (WGS) entry which is preliminary data.</text>
</comment>